<comment type="caution">
    <text evidence="2">The sequence shown here is derived from an EMBL/GenBank/DDBJ whole genome shotgun (WGS) entry which is preliminary data.</text>
</comment>
<evidence type="ECO:0000256" key="1">
    <source>
        <dbReference type="SAM" id="MobiDB-lite"/>
    </source>
</evidence>
<proteinExistence type="predicted"/>
<sequence length="104" mass="11180">MFWIGPAGGGIRAPSSGIHGWPFRLWKSWQLRPAVAGFALSGHERERLHVDVDVRLPSDCPELTHGAARGMLRLLCKAADVSTDDQSDGAESGRGEIGQFGRAA</sequence>
<keyword evidence="3" id="KW-1185">Reference proteome</keyword>
<feature type="region of interest" description="Disordered" evidence="1">
    <location>
        <begin position="81"/>
        <end position="104"/>
    </location>
</feature>
<name>A0ABQ3IEX6_9PSEU</name>
<dbReference type="EMBL" id="BNAU01000001">
    <property type="protein sequence ID" value="GHE81096.1"/>
    <property type="molecule type" value="Genomic_DNA"/>
</dbReference>
<dbReference type="Proteomes" id="UP000605897">
    <property type="component" value="Unassembled WGS sequence"/>
</dbReference>
<protein>
    <submittedName>
        <fullName evidence="2">Uncharacterized protein</fullName>
    </submittedName>
</protein>
<evidence type="ECO:0000313" key="2">
    <source>
        <dbReference type="EMBL" id="GHE81096.1"/>
    </source>
</evidence>
<reference evidence="3" key="1">
    <citation type="journal article" date="2019" name="Int. J. Syst. Evol. Microbiol.">
        <title>The Global Catalogue of Microorganisms (GCM) 10K type strain sequencing project: providing services to taxonomists for standard genome sequencing and annotation.</title>
        <authorList>
            <consortium name="The Broad Institute Genomics Platform"/>
            <consortium name="The Broad Institute Genome Sequencing Center for Infectious Disease"/>
            <person name="Wu L."/>
            <person name="Ma J."/>
        </authorList>
    </citation>
    <scope>NUCLEOTIDE SEQUENCE [LARGE SCALE GENOMIC DNA]</scope>
    <source>
        <strain evidence="3">CGMCC 4.7677</strain>
    </source>
</reference>
<accession>A0ABQ3IEX6</accession>
<evidence type="ECO:0000313" key="3">
    <source>
        <dbReference type="Proteomes" id="UP000605897"/>
    </source>
</evidence>
<organism evidence="2 3">
    <name type="scientific">Amycolatopsis deserti</name>
    <dbReference type="NCBI Taxonomy" id="185696"/>
    <lineage>
        <taxon>Bacteria</taxon>
        <taxon>Bacillati</taxon>
        <taxon>Actinomycetota</taxon>
        <taxon>Actinomycetes</taxon>
        <taxon>Pseudonocardiales</taxon>
        <taxon>Pseudonocardiaceae</taxon>
        <taxon>Amycolatopsis</taxon>
    </lineage>
</organism>
<gene>
    <name evidence="2" type="ORF">GCM10017786_09260</name>
</gene>